<dbReference type="InterPro" id="IPR012677">
    <property type="entry name" value="Nucleotide-bd_a/b_plait_sf"/>
</dbReference>
<dbReference type="EMBL" id="OC870177">
    <property type="protein sequence ID" value="CAD7634913.1"/>
    <property type="molecule type" value="Genomic_DNA"/>
</dbReference>
<dbReference type="Gene3D" id="3.30.70.330">
    <property type="match status" value="1"/>
</dbReference>
<dbReference type="SUPFAM" id="SSF54928">
    <property type="entry name" value="RNA-binding domain, RBD"/>
    <property type="match status" value="1"/>
</dbReference>
<accession>A0A7R9L4D9</accession>
<gene>
    <name evidence="1" type="ORF">OSB1V03_LOCUS15305</name>
</gene>
<proteinExistence type="predicted"/>
<dbReference type="Proteomes" id="UP000759131">
    <property type="component" value="Unassembled WGS sequence"/>
</dbReference>
<name>A0A7R9L4D9_9ACAR</name>
<organism evidence="1">
    <name type="scientific">Medioppia subpectinata</name>
    <dbReference type="NCBI Taxonomy" id="1979941"/>
    <lineage>
        <taxon>Eukaryota</taxon>
        <taxon>Metazoa</taxon>
        <taxon>Ecdysozoa</taxon>
        <taxon>Arthropoda</taxon>
        <taxon>Chelicerata</taxon>
        <taxon>Arachnida</taxon>
        <taxon>Acari</taxon>
        <taxon>Acariformes</taxon>
        <taxon>Sarcoptiformes</taxon>
        <taxon>Oribatida</taxon>
        <taxon>Brachypylina</taxon>
        <taxon>Oppioidea</taxon>
        <taxon>Oppiidae</taxon>
        <taxon>Medioppia</taxon>
    </lineage>
</organism>
<dbReference type="InterPro" id="IPR035979">
    <property type="entry name" value="RBD_domain_sf"/>
</dbReference>
<reference evidence="1" key="1">
    <citation type="submission" date="2020-11" db="EMBL/GenBank/DDBJ databases">
        <authorList>
            <person name="Tran Van P."/>
        </authorList>
    </citation>
    <scope>NUCLEOTIDE SEQUENCE</scope>
</reference>
<keyword evidence="2" id="KW-1185">Reference proteome</keyword>
<dbReference type="GO" id="GO:0003676">
    <property type="term" value="F:nucleic acid binding"/>
    <property type="evidence" value="ECO:0007669"/>
    <property type="project" value="InterPro"/>
</dbReference>
<feature type="non-terminal residue" evidence="1">
    <location>
        <position position="1"/>
    </location>
</feature>
<evidence type="ECO:0000313" key="1">
    <source>
        <dbReference type="EMBL" id="CAD7634913.1"/>
    </source>
</evidence>
<dbReference type="OrthoDB" id="6515658at2759"/>
<evidence type="ECO:0000313" key="2">
    <source>
        <dbReference type="Proteomes" id="UP000759131"/>
    </source>
</evidence>
<protein>
    <recommendedName>
        <fullName evidence="3">RRM domain-containing protein</fullName>
    </recommendedName>
</protein>
<sequence>GCTSSLVVKFADTQKDKDQKRGKQSLMQHLWTQSSSPLSTPLMTNPYLTLAALTNAAQQQQQLATTLALQQQCLTSDISLAQVLSNPVLMALTGTTPSKVSSPAPTLSLNPHYNSNKLDMITGVRDQLTYTVSPSLSTTSTMSGVQHLATSLSSISNNTVINKQTEGPEGANLFIYHLPRFVSYDNSLSAQTAIQAMHGFQIRNKRLKVQLKKTRDKPY</sequence>
<dbReference type="EMBL" id="CAJPIZ010015602">
    <property type="protein sequence ID" value="CAG2115343.1"/>
    <property type="molecule type" value="Genomic_DNA"/>
</dbReference>
<evidence type="ECO:0008006" key="3">
    <source>
        <dbReference type="Google" id="ProtNLM"/>
    </source>
</evidence>
<dbReference type="AlphaFoldDB" id="A0A7R9L4D9"/>